<sequence>MNEGIIDESDSCDGKYFRLETMTAQDKCPHRFSQSARCNNLELNAHISTITPEIEAGAGSRTGPSSSRTLK</sequence>
<dbReference type="WBParaSite" id="ALUE_0001840301-mRNA-1">
    <property type="protein sequence ID" value="ALUE_0001840301-mRNA-1"/>
    <property type="gene ID" value="ALUE_0001840301"/>
</dbReference>
<name>A0A0M3IIL9_ASCLU</name>
<dbReference type="AlphaFoldDB" id="A0A0M3IIL9"/>
<reference evidence="3" key="1">
    <citation type="submission" date="2017-02" db="UniProtKB">
        <authorList>
            <consortium name="WormBaseParasite"/>
        </authorList>
    </citation>
    <scope>IDENTIFICATION</scope>
</reference>
<evidence type="ECO:0000256" key="1">
    <source>
        <dbReference type="SAM" id="MobiDB-lite"/>
    </source>
</evidence>
<protein>
    <submittedName>
        <fullName evidence="3">Uncharacterized protein</fullName>
    </submittedName>
</protein>
<accession>A0A0M3IIL9</accession>
<dbReference type="Proteomes" id="UP000036681">
    <property type="component" value="Unplaced"/>
</dbReference>
<evidence type="ECO:0000313" key="3">
    <source>
        <dbReference type="WBParaSite" id="ALUE_0001840301-mRNA-1"/>
    </source>
</evidence>
<organism evidence="2 3">
    <name type="scientific">Ascaris lumbricoides</name>
    <name type="common">Giant roundworm</name>
    <dbReference type="NCBI Taxonomy" id="6252"/>
    <lineage>
        <taxon>Eukaryota</taxon>
        <taxon>Metazoa</taxon>
        <taxon>Ecdysozoa</taxon>
        <taxon>Nematoda</taxon>
        <taxon>Chromadorea</taxon>
        <taxon>Rhabditida</taxon>
        <taxon>Spirurina</taxon>
        <taxon>Ascaridomorpha</taxon>
        <taxon>Ascaridoidea</taxon>
        <taxon>Ascarididae</taxon>
        <taxon>Ascaris</taxon>
    </lineage>
</organism>
<proteinExistence type="predicted"/>
<feature type="region of interest" description="Disordered" evidence="1">
    <location>
        <begin position="51"/>
        <end position="71"/>
    </location>
</feature>
<keyword evidence="2" id="KW-1185">Reference proteome</keyword>
<feature type="compositionally biased region" description="Polar residues" evidence="1">
    <location>
        <begin position="62"/>
        <end position="71"/>
    </location>
</feature>
<evidence type="ECO:0000313" key="2">
    <source>
        <dbReference type="Proteomes" id="UP000036681"/>
    </source>
</evidence>